<evidence type="ECO:0000313" key="2">
    <source>
        <dbReference type="EMBL" id="KIU13236.1"/>
    </source>
</evidence>
<dbReference type="AlphaFoldDB" id="A0A0D1LBF3"/>
<comment type="caution">
    <text evidence="2">The sequence shown here is derived from an EMBL/GenBank/DDBJ whole genome shotgun (WGS) entry which is preliminary data.</text>
</comment>
<dbReference type="PATRIC" id="fig|1423.173.peg.357"/>
<dbReference type="Gene3D" id="2.30.30.290">
    <property type="entry name" value="YopX-like domains"/>
    <property type="match status" value="1"/>
</dbReference>
<name>A0A0D1LBF3_BACIU</name>
<proteinExistence type="predicted"/>
<dbReference type="InterPro" id="IPR019096">
    <property type="entry name" value="YopX_protein"/>
</dbReference>
<protein>
    <recommendedName>
        <fullName evidence="1">YopX protein domain-containing protein</fullName>
    </recommendedName>
</protein>
<dbReference type="EMBL" id="JXBC01000001">
    <property type="protein sequence ID" value="KIU13236.1"/>
    <property type="molecule type" value="Genomic_DNA"/>
</dbReference>
<dbReference type="SUPFAM" id="SSF159006">
    <property type="entry name" value="YopX-like"/>
    <property type="match status" value="1"/>
</dbReference>
<accession>A0A0D1LBF3</accession>
<evidence type="ECO:0000313" key="3">
    <source>
        <dbReference type="Proteomes" id="UP000032247"/>
    </source>
</evidence>
<dbReference type="InterPro" id="IPR023385">
    <property type="entry name" value="YopX-like_C"/>
</dbReference>
<gene>
    <name evidence="2" type="ORF">SC09_Contig17orf00428</name>
</gene>
<sequence length="109" mass="13069">MERRLIKFRAWDYENNKMLSWEDIKNNFCDYLDNNLFSVMQFIGLTDKKGTEIYEGDILKSDFISQETLNVGYNFTRFVLVRKDGQVLHQYIDERTSLNIEIVGHVYQE</sequence>
<reference evidence="2 3" key="1">
    <citation type="submission" date="2014-12" db="EMBL/GenBank/DDBJ databases">
        <title>Comparative genome analysis of Bacillus coagulans HM-08, Clostridium butyricum HM-68, Bacillus subtilis HM-66 and Bacillus licheniformis BL-09.</title>
        <authorList>
            <person name="Zhang H."/>
        </authorList>
    </citation>
    <scope>NUCLEOTIDE SEQUENCE [LARGE SCALE GENOMIC DNA]</scope>
    <source>
        <strain evidence="2 3">HM-66</strain>
    </source>
</reference>
<dbReference type="Proteomes" id="UP000032247">
    <property type="component" value="Unassembled WGS sequence"/>
</dbReference>
<evidence type="ECO:0000259" key="1">
    <source>
        <dbReference type="Pfam" id="PF09643"/>
    </source>
</evidence>
<organism evidence="2 3">
    <name type="scientific">Bacillus subtilis</name>
    <dbReference type="NCBI Taxonomy" id="1423"/>
    <lineage>
        <taxon>Bacteria</taxon>
        <taxon>Bacillati</taxon>
        <taxon>Bacillota</taxon>
        <taxon>Bacilli</taxon>
        <taxon>Bacillales</taxon>
        <taxon>Bacillaceae</taxon>
        <taxon>Bacillus</taxon>
    </lineage>
</organism>
<dbReference type="Pfam" id="PF09643">
    <property type="entry name" value="YopX"/>
    <property type="match status" value="1"/>
</dbReference>
<feature type="domain" description="YopX protein" evidence="1">
    <location>
        <begin position="35"/>
        <end position="108"/>
    </location>
</feature>